<keyword evidence="3" id="KW-1185">Reference proteome</keyword>
<dbReference type="AlphaFoldDB" id="A0A1Q5PK77"/>
<proteinExistence type="predicted"/>
<gene>
    <name evidence="2" type="ORF">BSR29_07385</name>
</gene>
<evidence type="ECO:0000313" key="3">
    <source>
        <dbReference type="Proteomes" id="UP000186785"/>
    </source>
</evidence>
<reference evidence="2 3" key="1">
    <citation type="submission" date="2016-11" db="EMBL/GenBank/DDBJ databases">
        <title>Actinomyces gypaetusis sp. nov. isolated from the vulture Gypaetus barbatus in Qinghai Tibet Plateau China.</title>
        <authorList>
            <person name="Meng X."/>
        </authorList>
    </citation>
    <scope>NUCLEOTIDE SEQUENCE [LARGE SCALE GENOMIC DNA]</scope>
    <source>
        <strain evidence="2 3">VUL4_2</strain>
    </source>
</reference>
<evidence type="ECO:0000313" key="2">
    <source>
        <dbReference type="EMBL" id="OKL46634.1"/>
    </source>
</evidence>
<name>A0A1Q5PK77_9ACTO</name>
<feature type="region of interest" description="Disordered" evidence="1">
    <location>
        <begin position="21"/>
        <end position="61"/>
    </location>
</feature>
<accession>A0A1Q5PK77</accession>
<comment type="caution">
    <text evidence="2">The sequence shown here is derived from an EMBL/GenBank/DDBJ whole genome shotgun (WGS) entry which is preliminary data.</text>
</comment>
<protein>
    <submittedName>
        <fullName evidence="2">Uncharacterized protein</fullName>
    </submittedName>
</protein>
<organism evidence="2 3">
    <name type="scientific">Boudabousia liubingyangii</name>
    <dbReference type="NCBI Taxonomy" id="1921764"/>
    <lineage>
        <taxon>Bacteria</taxon>
        <taxon>Bacillati</taxon>
        <taxon>Actinomycetota</taxon>
        <taxon>Actinomycetes</taxon>
        <taxon>Actinomycetales</taxon>
        <taxon>Actinomycetaceae</taxon>
        <taxon>Boudabousia</taxon>
    </lineage>
</organism>
<evidence type="ECO:0000256" key="1">
    <source>
        <dbReference type="SAM" id="MobiDB-lite"/>
    </source>
</evidence>
<dbReference type="EMBL" id="MQSV01000005">
    <property type="protein sequence ID" value="OKL46634.1"/>
    <property type="molecule type" value="Genomic_DNA"/>
</dbReference>
<sequence>MGVRAKMMHALEARMYARGSTSGLADCSIPRRQKGATRPKTGGTLVSKSNYLEQPLRPGSG</sequence>
<dbReference type="Proteomes" id="UP000186785">
    <property type="component" value="Unassembled WGS sequence"/>
</dbReference>